<dbReference type="STRING" id="1849047.A0A3D8SPX7"/>
<sequence>MATFTSTPVSELPALLQELKDTFQSRKTRDIEFRKGQLKQFWKLVDENEEQLRIALLKDVGKPIVESAGLELSLFKNEIVHMLDKLDEWLAPEMPAVPAAFEGLTPTIYKQPKGTCLVIGAWNYPFFLAASPFLGAIASGCTGIMKPSELAPVTAMAMAELVPKYLDSSCYKVVNGGVDVVTALLKLQYDHLFYTGGGNVGKIVMRAAAEYLTPVTLELGGKSPAIVSKNADLKIAAKRIAWGKFACAGQTCVAPDYALVEESVHDEFVKCLKDVIWDFYEGDAKAEHKTGRIVNTRHWERVTNLLANTKGTIVSGGSSDKETLYVEPTVVTNVTTSDPLLLEEIFGPILPILTVPSIADACELVPKISEQPLGLYIMTESSEEVDYMLSHTSSGGVTINDCMTQIAVPNLPFGGVGLSGMGCYHGRASIDTFTHRRSVVNVPKEADGAFEWRYPNGDQVAKYKFYRENLEVKLP</sequence>
<evidence type="ECO:0000256" key="8">
    <source>
        <dbReference type="RuleBase" id="RU003345"/>
    </source>
</evidence>
<dbReference type="EMBL" id="PDLM01000001">
    <property type="protein sequence ID" value="RDW88370.1"/>
    <property type="molecule type" value="Genomic_DNA"/>
</dbReference>
<dbReference type="PANTHER" id="PTHR43570:SF16">
    <property type="entry name" value="ALDEHYDE DEHYDROGENASE TYPE III, ISOFORM Q"/>
    <property type="match status" value="1"/>
</dbReference>
<dbReference type="Pfam" id="PF00171">
    <property type="entry name" value="Aldedh"/>
    <property type="match status" value="1"/>
</dbReference>
<feature type="domain" description="Aldehyde dehydrogenase" evidence="9">
    <location>
        <begin position="11"/>
        <end position="439"/>
    </location>
</feature>
<protein>
    <recommendedName>
        <fullName evidence="5">Aldehyde dehydrogenase</fullName>
    </recommendedName>
</protein>
<evidence type="ECO:0000313" key="10">
    <source>
        <dbReference type="EMBL" id="RDW88370.1"/>
    </source>
</evidence>
<dbReference type="InterPro" id="IPR016162">
    <property type="entry name" value="Ald_DH_N"/>
</dbReference>
<evidence type="ECO:0000313" key="11">
    <source>
        <dbReference type="Proteomes" id="UP000256645"/>
    </source>
</evidence>
<proteinExistence type="inferred from homology"/>
<dbReference type="SUPFAM" id="SSF53720">
    <property type="entry name" value="ALDH-like"/>
    <property type="match status" value="1"/>
</dbReference>
<dbReference type="Gene3D" id="3.40.309.10">
    <property type="entry name" value="Aldehyde Dehydrogenase, Chain A, domain 2"/>
    <property type="match status" value="1"/>
</dbReference>
<dbReference type="PIRSF" id="PIRSF036492">
    <property type="entry name" value="ALDH"/>
    <property type="match status" value="1"/>
</dbReference>
<evidence type="ECO:0000259" key="9">
    <source>
        <dbReference type="Pfam" id="PF00171"/>
    </source>
</evidence>
<gene>
    <name evidence="10" type="ORF">BP6252_00402</name>
</gene>
<dbReference type="InterPro" id="IPR012394">
    <property type="entry name" value="Aldehyde_DH_NAD(P)"/>
</dbReference>
<evidence type="ECO:0000256" key="2">
    <source>
        <dbReference type="ARBA" id="ARBA00022746"/>
    </source>
</evidence>
<dbReference type="PANTHER" id="PTHR43570">
    <property type="entry name" value="ALDEHYDE DEHYDROGENASE"/>
    <property type="match status" value="1"/>
</dbReference>
<accession>A0A3D8SPX7</accession>
<feature type="active site" evidence="6 7">
    <location>
        <position position="218"/>
    </location>
</feature>
<keyword evidence="3 5" id="KW-0560">Oxidoreductase</keyword>
<name>A0A3D8SPX7_9HELO</name>
<keyword evidence="4" id="KW-0520">NAD</keyword>
<organism evidence="10 11">
    <name type="scientific">Coleophoma cylindrospora</name>
    <dbReference type="NCBI Taxonomy" id="1849047"/>
    <lineage>
        <taxon>Eukaryota</taxon>
        <taxon>Fungi</taxon>
        <taxon>Dikarya</taxon>
        <taxon>Ascomycota</taxon>
        <taxon>Pezizomycotina</taxon>
        <taxon>Leotiomycetes</taxon>
        <taxon>Helotiales</taxon>
        <taxon>Dermateaceae</taxon>
        <taxon>Coleophoma</taxon>
    </lineage>
</organism>
<dbReference type="PROSITE" id="PS00070">
    <property type="entry name" value="ALDEHYDE_DEHYDR_CYS"/>
    <property type="match status" value="1"/>
</dbReference>
<evidence type="ECO:0000256" key="1">
    <source>
        <dbReference type="ARBA" id="ARBA00009986"/>
    </source>
</evidence>
<dbReference type="PROSITE" id="PS00687">
    <property type="entry name" value="ALDEHYDE_DEHYDR_GLU"/>
    <property type="match status" value="1"/>
</dbReference>
<comment type="similarity">
    <text evidence="1 5 8">Belongs to the aldehyde dehydrogenase family.</text>
</comment>
<dbReference type="AlphaFoldDB" id="A0A3D8SPX7"/>
<dbReference type="FunFam" id="3.40.605.10:FF:000004">
    <property type="entry name" value="Aldehyde dehydrogenase"/>
    <property type="match status" value="1"/>
</dbReference>
<dbReference type="InterPro" id="IPR016160">
    <property type="entry name" value="Ald_DH_CS_CYS"/>
</dbReference>
<reference evidence="10 11" key="1">
    <citation type="journal article" date="2018" name="IMA Fungus">
        <title>IMA Genome-F 9: Draft genome sequence of Annulohypoxylon stygium, Aspergillus mulundensis, Berkeleyomyces basicola (syn. Thielaviopsis basicola), Ceratocystis smalleyi, two Cercospora beticola strains, Coleophoma cylindrospora, Fusarium fracticaudum, Phialophora cf. hyalina, and Morchella septimelata.</title>
        <authorList>
            <person name="Wingfield B.D."/>
            <person name="Bills G.F."/>
            <person name="Dong Y."/>
            <person name="Huang W."/>
            <person name="Nel W.J."/>
            <person name="Swalarsk-Parry B.S."/>
            <person name="Vaghefi N."/>
            <person name="Wilken P.M."/>
            <person name="An Z."/>
            <person name="de Beer Z.W."/>
            <person name="De Vos L."/>
            <person name="Chen L."/>
            <person name="Duong T.A."/>
            <person name="Gao Y."/>
            <person name="Hammerbacher A."/>
            <person name="Kikkert J.R."/>
            <person name="Li Y."/>
            <person name="Li H."/>
            <person name="Li K."/>
            <person name="Li Q."/>
            <person name="Liu X."/>
            <person name="Ma X."/>
            <person name="Naidoo K."/>
            <person name="Pethybridge S.J."/>
            <person name="Sun J."/>
            <person name="Steenkamp E.T."/>
            <person name="van der Nest M.A."/>
            <person name="van Wyk S."/>
            <person name="Wingfield M.J."/>
            <person name="Xiong C."/>
            <person name="Yue Q."/>
            <person name="Zhang X."/>
        </authorList>
    </citation>
    <scope>NUCLEOTIDE SEQUENCE [LARGE SCALE GENOMIC DNA]</scope>
    <source>
        <strain evidence="10 11">BP6252</strain>
    </source>
</reference>
<evidence type="ECO:0000256" key="4">
    <source>
        <dbReference type="ARBA" id="ARBA00023027"/>
    </source>
</evidence>
<feature type="active site" evidence="6">
    <location>
        <position position="252"/>
    </location>
</feature>
<dbReference type="GO" id="GO:0005737">
    <property type="term" value="C:cytoplasm"/>
    <property type="evidence" value="ECO:0007669"/>
    <property type="project" value="TreeGrafter"/>
</dbReference>
<dbReference type="InterPro" id="IPR016161">
    <property type="entry name" value="Ald_DH/histidinol_DH"/>
</dbReference>
<evidence type="ECO:0000256" key="3">
    <source>
        <dbReference type="ARBA" id="ARBA00023002"/>
    </source>
</evidence>
<dbReference type="GO" id="GO:0016117">
    <property type="term" value="P:carotenoid biosynthetic process"/>
    <property type="evidence" value="ECO:0007669"/>
    <property type="project" value="UniProtKB-KW"/>
</dbReference>
<dbReference type="GO" id="GO:0006081">
    <property type="term" value="P:aldehyde metabolic process"/>
    <property type="evidence" value="ECO:0007669"/>
    <property type="project" value="InterPro"/>
</dbReference>
<evidence type="ECO:0000256" key="7">
    <source>
        <dbReference type="PROSITE-ProRule" id="PRU10007"/>
    </source>
</evidence>
<dbReference type="Gene3D" id="3.40.605.10">
    <property type="entry name" value="Aldehyde Dehydrogenase, Chain A, domain 1"/>
    <property type="match status" value="1"/>
</dbReference>
<evidence type="ECO:0000256" key="6">
    <source>
        <dbReference type="PIRSR" id="PIRSR036492-1"/>
    </source>
</evidence>
<keyword evidence="2" id="KW-0125">Carotenoid biosynthesis</keyword>
<comment type="caution">
    <text evidence="10">The sequence shown here is derived from an EMBL/GenBank/DDBJ whole genome shotgun (WGS) entry which is preliminary data.</text>
</comment>
<dbReference type="InterPro" id="IPR029510">
    <property type="entry name" value="Ald_DH_CS_GLU"/>
</dbReference>
<keyword evidence="11" id="KW-1185">Reference proteome</keyword>
<dbReference type="FunFam" id="3.40.309.10:FF:000025">
    <property type="entry name" value="Aldehyde dehydrogenase"/>
    <property type="match status" value="1"/>
</dbReference>
<dbReference type="OrthoDB" id="440325at2759"/>
<dbReference type="InterPro" id="IPR016163">
    <property type="entry name" value="Ald_DH_C"/>
</dbReference>
<dbReference type="GO" id="GO:0004029">
    <property type="term" value="F:aldehyde dehydrogenase (NAD+) activity"/>
    <property type="evidence" value="ECO:0007669"/>
    <property type="project" value="TreeGrafter"/>
</dbReference>
<evidence type="ECO:0000256" key="5">
    <source>
        <dbReference type="PIRNR" id="PIRNR036492"/>
    </source>
</evidence>
<dbReference type="InterPro" id="IPR015590">
    <property type="entry name" value="Aldehyde_DH_dom"/>
</dbReference>
<dbReference type="Proteomes" id="UP000256645">
    <property type="component" value="Unassembled WGS sequence"/>
</dbReference>